<comment type="similarity">
    <text evidence="2">Belongs to the metaxin family.</text>
</comment>
<evidence type="ECO:0000256" key="7">
    <source>
        <dbReference type="ARBA" id="ARBA00023136"/>
    </source>
</evidence>
<evidence type="ECO:0008006" key="12">
    <source>
        <dbReference type="Google" id="ProtNLM"/>
    </source>
</evidence>
<evidence type="ECO:0000256" key="5">
    <source>
        <dbReference type="ARBA" id="ARBA00022927"/>
    </source>
</evidence>
<gene>
    <name evidence="10" type="ORF">CVIRNUC_011135</name>
</gene>
<keyword evidence="4" id="KW-1000">Mitochondrion outer membrane</keyword>
<evidence type="ECO:0000256" key="2">
    <source>
        <dbReference type="ARBA" id="ARBA00009170"/>
    </source>
</evidence>
<dbReference type="GO" id="GO:0015031">
    <property type="term" value="P:protein transport"/>
    <property type="evidence" value="ECO:0007669"/>
    <property type="project" value="UniProtKB-KW"/>
</dbReference>
<dbReference type="InterPro" id="IPR036282">
    <property type="entry name" value="Glutathione-S-Trfase_C_sf"/>
</dbReference>
<dbReference type="Pfam" id="PF10568">
    <property type="entry name" value="Tom37"/>
    <property type="match status" value="1"/>
</dbReference>
<feature type="domain" description="Mitochondrial outer membrane transport complex Sam37/metaxin N-terminal" evidence="8">
    <location>
        <begin position="27"/>
        <end position="154"/>
    </location>
</feature>
<evidence type="ECO:0000256" key="4">
    <source>
        <dbReference type="ARBA" id="ARBA00022787"/>
    </source>
</evidence>
<feature type="domain" description="Metaxin glutathione S-transferase" evidence="9">
    <location>
        <begin position="174"/>
        <end position="239"/>
    </location>
</feature>
<evidence type="ECO:0000313" key="11">
    <source>
        <dbReference type="Proteomes" id="UP001314263"/>
    </source>
</evidence>
<dbReference type="SUPFAM" id="SSF47616">
    <property type="entry name" value="GST C-terminal domain-like"/>
    <property type="match status" value="1"/>
</dbReference>
<keyword evidence="6" id="KW-0496">Mitochondrion</keyword>
<keyword evidence="3" id="KW-0813">Transport</keyword>
<dbReference type="InterPro" id="IPR033468">
    <property type="entry name" value="Metaxin_GST"/>
</dbReference>
<dbReference type="EMBL" id="CAUYUE010000018">
    <property type="protein sequence ID" value="CAK0787913.1"/>
    <property type="molecule type" value="Genomic_DNA"/>
</dbReference>
<dbReference type="Gene3D" id="1.20.1050.10">
    <property type="match status" value="1"/>
</dbReference>
<evidence type="ECO:0000259" key="9">
    <source>
        <dbReference type="Pfam" id="PF17171"/>
    </source>
</evidence>
<organism evidence="10 11">
    <name type="scientific">Coccomyxa viridis</name>
    <dbReference type="NCBI Taxonomy" id="1274662"/>
    <lineage>
        <taxon>Eukaryota</taxon>
        <taxon>Viridiplantae</taxon>
        <taxon>Chlorophyta</taxon>
        <taxon>core chlorophytes</taxon>
        <taxon>Trebouxiophyceae</taxon>
        <taxon>Trebouxiophyceae incertae sedis</taxon>
        <taxon>Coccomyxaceae</taxon>
        <taxon>Coccomyxa</taxon>
    </lineage>
</organism>
<evidence type="ECO:0000256" key="3">
    <source>
        <dbReference type="ARBA" id="ARBA00022448"/>
    </source>
</evidence>
<evidence type="ECO:0000313" key="10">
    <source>
        <dbReference type="EMBL" id="CAK0787913.1"/>
    </source>
</evidence>
<comment type="caution">
    <text evidence="10">The sequence shown here is derived from an EMBL/GenBank/DDBJ whole genome shotgun (WGS) entry which is preliminary data.</text>
</comment>
<dbReference type="PANTHER" id="PTHR12289:SF41">
    <property type="entry name" value="FAILED AXON CONNECTIONS-RELATED"/>
    <property type="match status" value="1"/>
</dbReference>
<proteinExistence type="inferred from homology"/>
<dbReference type="AlphaFoldDB" id="A0AAV1IKX2"/>
<dbReference type="InterPro" id="IPR019564">
    <property type="entry name" value="Sam37/metaxin_N"/>
</dbReference>
<keyword evidence="7" id="KW-0472">Membrane</keyword>
<dbReference type="CDD" id="cd03054">
    <property type="entry name" value="GST_N_Metaxin"/>
    <property type="match status" value="1"/>
</dbReference>
<accession>A0AAV1IKX2</accession>
<protein>
    <recommendedName>
        <fullName evidence="12">Metaxin</fullName>
    </recommendedName>
</protein>
<dbReference type="GO" id="GO:0001401">
    <property type="term" value="C:SAM complex"/>
    <property type="evidence" value="ECO:0007669"/>
    <property type="project" value="InterPro"/>
</dbReference>
<evidence type="ECO:0000256" key="1">
    <source>
        <dbReference type="ARBA" id="ARBA00004294"/>
    </source>
</evidence>
<dbReference type="InterPro" id="IPR050931">
    <property type="entry name" value="Mito_Protein_Transport_Metaxin"/>
</dbReference>
<evidence type="ECO:0000256" key="6">
    <source>
        <dbReference type="ARBA" id="ARBA00023128"/>
    </source>
</evidence>
<keyword evidence="5" id="KW-0653">Protein transport</keyword>
<evidence type="ECO:0000259" key="8">
    <source>
        <dbReference type="Pfam" id="PF10568"/>
    </source>
</evidence>
<name>A0AAV1IKX2_9CHLO</name>
<dbReference type="Pfam" id="PF17171">
    <property type="entry name" value="GST_C_6"/>
    <property type="match status" value="1"/>
</dbReference>
<sequence length="327" mass="36161">MSAPDQPKYRLYKLASRWGLPSASPACLRVEGYLRLANVSVAGEECTNSSTSPSSQLPALEHGVDFVDGFGDENAAAEAIIDYLREHGHDLDSHLSACQRADLMAFTALVRSCLEPATAFTMWCEKQSYCQHTRVAYGAGLPLPLNYWIPWSQRRAALHRFSNSAKEQVYKDAAAAYRALDQRLRAKRDGDFIFGSRPSSLDALLFSHLAFHQGAPVSAPELRQALSEHRVLMAYVERMSQEVFSEPLPRAPAITSAEWAQRAEEAASPSQGRKKEISKKEAEWSKGNKMWLTGAGLATVAYFMLSGQYITIATDSGYDDEDDGDIE</sequence>
<dbReference type="PANTHER" id="PTHR12289">
    <property type="entry name" value="METAXIN RELATED"/>
    <property type="match status" value="1"/>
</dbReference>
<dbReference type="GO" id="GO:0006626">
    <property type="term" value="P:protein targeting to mitochondrion"/>
    <property type="evidence" value="ECO:0007669"/>
    <property type="project" value="TreeGrafter"/>
</dbReference>
<comment type="subcellular location">
    <subcellularLocation>
        <location evidence="1">Mitochondrion outer membrane</location>
    </subcellularLocation>
</comment>
<reference evidence="10 11" key="1">
    <citation type="submission" date="2023-10" db="EMBL/GenBank/DDBJ databases">
        <authorList>
            <person name="Maclean D."/>
            <person name="Macfadyen A."/>
        </authorList>
    </citation>
    <scope>NUCLEOTIDE SEQUENCE [LARGE SCALE GENOMIC DNA]</scope>
</reference>
<keyword evidence="11" id="KW-1185">Reference proteome</keyword>
<dbReference type="Proteomes" id="UP001314263">
    <property type="component" value="Unassembled WGS sequence"/>
</dbReference>